<gene>
    <name evidence="1" type="ORF">OKIOD_LOCUS980</name>
</gene>
<sequence length="161" mass="18050">MEHPAQGSATDIGDIEDCQAAGFPTKEKGSENILRRSRRSRLFWRSSNENLSCGLPCQRSELTIHGKSLLKALFPADHHHLEIVKAGDRIAHNNDEIDLGDCSGHCIHDSTLDLRTKKIKTCIASKTSDITLYNRRSRQYFLLEDAITISCKCLSSHYCPP</sequence>
<evidence type="ECO:0000313" key="2">
    <source>
        <dbReference type="Proteomes" id="UP001158576"/>
    </source>
</evidence>
<reference evidence="1 2" key="1">
    <citation type="submission" date="2021-04" db="EMBL/GenBank/DDBJ databases">
        <authorList>
            <person name="Bliznina A."/>
        </authorList>
    </citation>
    <scope>NUCLEOTIDE SEQUENCE [LARGE SCALE GENOMIC DNA]</scope>
</reference>
<dbReference type="Proteomes" id="UP001158576">
    <property type="component" value="Chromosome PAR"/>
</dbReference>
<evidence type="ECO:0000313" key="1">
    <source>
        <dbReference type="EMBL" id="CAG5079933.1"/>
    </source>
</evidence>
<keyword evidence="2" id="KW-1185">Reference proteome</keyword>
<organism evidence="1 2">
    <name type="scientific">Oikopleura dioica</name>
    <name type="common">Tunicate</name>
    <dbReference type="NCBI Taxonomy" id="34765"/>
    <lineage>
        <taxon>Eukaryota</taxon>
        <taxon>Metazoa</taxon>
        <taxon>Chordata</taxon>
        <taxon>Tunicata</taxon>
        <taxon>Appendicularia</taxon>
        <taxon>Copelata</taxon>
        <taxon>Oikopleuridae</taxon>
        <taxon>Oikopleura</taxon>
    </lineage>
</organism>
<proteinExistence type="predicted"/>
<dbReference type="EMBL" id="OU015568">
    <property type="protein sequence ID" value="CAG5079933.1"/>
    <property type="molecule type" value="Genomic_DNA"/>
</dbReference>
<accession>A0ABN7RKG2</accession>
<protein>
    <submittedName>
        <fullName evidence="1">Oidioi.mRNA.OKI2018_I69.PAR.g9422.t1.cds</fullName>
    </submittedName>
</protein>
<name>A0ABN7RKG2_OIKDI</name>